<dbReference type="FunFam" id="3.30.70.270:FF:000001">
    <property type="entry name" value="Diguanylate cyclase domain protein"/>
    <property type="match status" value="1"/>
</dbReference>
<dbReference type="Gene3D" id="3.30.450.20">
    <property type="entry name" value="PAS domain"/>
    <property type="match status" value="1"/>
</dbReference>
<accession>A0A2P8H1G5</accession>
<proteinExistence type="predicted"/>
<keyword evidence="1" id="KW-0812">Transmembrane</keyword>
<dbReference type="SUPFAM" id="SSF55785">
    <property type="entry name" value="PYP-like sensor domain (PAS domain)"/>
    <property type="match status" value="1"/>
</dbReference>
<reference evidence="3 4" key="1">
    <citation type="submission" date="2018-03" db="EMBL/GenBank/DDBJ databases">
        <title>Genomic Encyclopedia of Type Strains, Phase III (KMG-III): the genomes of soil and plant-associated and newly described type strains.</title>
        <authorList>
            <person name="Whitman W."/>
        </authorList>
    </citation>
    <scope>NUCLEOTIDE SEQUENCE [LARGE SCALE GENOMIC DNA]</scope>
    <source>
        <strain evidence="3 4">CGMCC 1.12259</strain>
    </source>
</reference>
<dbReference type="GO" id="GO:0052621">
    <property type="term" value="F:diguanylate cyclase activity"/>
    <property type="evidence" value="ECO:0007669"/>
    <property type="project" value="TreeGrafter"/>
</dbReference>
<dbReference type="PROSITE" id="PS50887">
    <property type="entry name" value="GGDEF"/>
    <property type="match status" value="1"/>
</dbReference>
<keyword evidence="4" id="KW-1185">Reference proteome</keyword>
<dbReference type="PANTHER" id="PTHR45138:SF9">
    <property type="entry name" value="DIGUANYLATE CYCLASE DGCM-RELATED"/>
    <property type="match status" value="1"/>
</dbReference>
<dbReference type="SUPFAM" id="SSF55073">
    <property type="entry name" value="Nucleotide cyclase"/>
    <property type="match status" value="1"/>
</dbReference>
<dbReference type="Pfam" id="PF08448">
    <property type="entry name" value="PAS_4"/>
    <property type="match status" value="1"/>
</dbReference>
<dbReference type="NCBIfam" id="TIGR00254">
    <property type="entry name" value="GGDEF"/>
    <property type="match status" value="1"/>
</dbReference>
<dbReference type="InterPro" id="IPR050469">
    <property type="entry name" value="Diguanylate_Cyclase"/>
</dbReference>
<dbReference type="PANTHER" id="PTHR45138">
    <property type="entry name" value="REGULATORY COMPONENTS OF SENSORY TRANSDUCTION SYSTEM"/>
    <property type="match status" value="1"/>
</dbReference>
<dbReference type="GO" id="GO:1902201">
    <property type="term" value="P:negative regulation of bacterial-type flagellum-dependent cell motility"/>
    <property type="evidence" value="ECO:0007669"/>
    <property type="project" value="TreeGrafter"/>
</dbReference>
<feature type="transmembrane region" description="Helical" evidence="1">
    <location>
        <begin position="6"/>
        <end position="28"/>
    </location>
</feature>
<dbReference type="Proteomes" id="UP000242682">
    <property type="component" value="Unassembled WGS sequence"/>
</dbReference>
<keyword evidence="1" id="KW-1133">Transmembrane helix</keyword>
<dbReference type="Pfam" id="PF16927">
    <property type="entry name" value="HisKA_7TM"/>
    <property type="match status" value="1"/>
</dbReference>
<dbReference type="EMBL" id="PYAT01000006">
    <property type="protein sequence ID" value="PSL40055.1"/>
    <property type="molecule type" value="Genomic_DNA"/>
</dbReference>
<dbReference type="AlphaFoldDB" id="A0A2P8H1G5"/>
<dbReference type="CDD" id="cd01949">
    <property type="entry name" value="GGDEF"/>
    <property type="match status" value="1"/>
</dbReference>
<dbReference type="InterPro" id="IPR035965">
    <property type="entry name" value="PAS-like_dom_sf"/>
</dbReference>
<name>A0A2P8H1G5_9BACL</name>
<comment type="caution">
    <text evidence="3">The sequence shown here is derived from an EMBL/GenBank/DDBJ whole genome shotgun (WGS) entry which is preliminary data.</text>
</comment>
<evidence type="ECO:0000259" key="2">
    <source>
        <dbReference type="PROSITE" id="PS50887"/>
    </source>
</evidence>
<evidence type="ECO:0000313" key="3">
    <source>
        <dbReference type="EMBL" id="PSL40055.1"/>
    </source>
</evidence>
<dbReference type="InterPro" id="IPR029787">
    <property type="entry name" value="Nucleotide_cyclase"/>
</dbReference>
<dbReference type="GO" id="GO:0043709">
    <property type="term" value="P:cell adhesion involved in single-species biofilm formation"/>
    <property type="evidence" value="ECO:0007669"/>
    <property type="project" value="TreeGrafter"/>
</dbReference>
<feature type="transmembrane region" description="Helical" evidence="1">
    <location>
        <begin position="211"/>
        <end position="230"/>
    </location>
</feature>
<feature type="transmembrane region" description="Helical" evidence="1">
    <location>
        <begin position="145"/>
        <end position="166"/>
    </location>
</feature>
<dbReference type="Gene3D" id="3.30.70.270">
    <property type="match status" value="1"/>
</dbReference>
<protein>
    <submittedName>
        <fullName evidence="3">Diguanylate cyclase (GGDEF)-like protein</fullName>
    </submittedName>
</protein>
<dbReference type="InterPro" id="IPR031621">
    <property type="entry name" value="HisKA_7TM"/>
</dbReference>
<feature type="domain" description="GGDEF" evidence="2">
    <location>
        <begin position="379"/>
        <end position="513"/>
    </location>
</feature>
<evidence type="ECO:0000313" key="4">
    <source>
        <dbReference type="Proteomes" id="UP000242682"/>
    </source>
</evidence>
<gene>
    <name evidence="3" type="ORF">B0H99_10668</name>
</gene>
<dbReference type="Pfam" id="PF00990">
    <property type="entry name" value="GGDEF"/>
    <property type="match status" value="1"/>
</dbReference>
<evidence type="ECO:0000256" key="1">
    <source>
        <dbReference type="SAM" id="Phobius"/>
    </source>
</evidence>
<dbReference type="InterPro" id="IPR000160">
    <property type="entry name" value="GGDEF_dom"/>
</dbReference>
<feature type="transmembrane region" description="Helical" evidence="1">
    <location>
        <begin position="104"/>
        <end position="125"/>
    </location>
</feature>
<dbReference type="GO" id="GO:0005886">
    <property type="term" value="C:plasma membrane"/>
    <property type="evidence" value="ECO:0007669"/>
    <property type="project" value="TreeGrafter"/>
</dbReference>
<organism evidence="3 4">
    <name type="scientific">Planomicrobium soli</name>
    <dbReference type="NCBI Taxonomy" id="1176648"/>
    <lineage>
        <taxon>Bacteria</taxon>
        <taxon>Bacillati</taxon>
        <taxon>Bacillota</taxon>
        <taxon>Bacilli</taxon>
        <taxon>Bacillales</taxon>
        <taxon>Caryophanaceae</taxon>
        <taxon>Planomicrobium</taxon>
    </lineage>
</organism>
<feature type="transmembrane region" description="Helical" evidence="1">
    <location>
        <begin position="178"/>
        <end position="199"/>
    </location>
</feature>
<keyword evidence="1" id="KW-0472">Membrane</keyword>
<feature type="transmembrane region" description="Helical" evidence="1">
    <location>
        <begin position="71"/>
        <end position="92"/>
    </location>
</feature>
<dbReference type="SMART" id="SM00267">
    <property type="entry name" value="GGDEF"/>
    <property type="match status" value="1"/>
</dbReference>
<dbReference type="InterPro" id="IPR043128">
    <property type="entry name" value="Rev_trsase/Diguanyl_cyclase"/>
</dbReference>
<sequence length="520" mass="58916">MHPQLTTYITLISTSGVLNLFLCLYVFWRRFNYTNVANFFIFYTASIAVYCFGSAFGLLATDLAQMKFWTMIQYIGMPISSPLGLLFIMHYLGIKITKKRCMALLAIPVISFIMVATNDFHHLHYRVFRVDPTLGSPYIYQEIGIWYAVHGIFTFGCMFAAFALLLFRWRETAKAYRFQLVALLFGQLVPMVTAFLYLIGATPAGIDPVPVVLWISSLLYLWSISTSRLFTVMPIAKDAIFNSINDGVIVLDESHRLIEFNQAAKNNFPQINKTMFGRDINEIWVELSVNPFPLAADAESSQEVLIGAGRSEQIFQVRVSALENSRGLLIIFTDITEVKRLQVKLEQQAYYDELTQVYNRRAFLQQAEQDFRLAQAKALPFTVLLIDIDHFKRVNDTYGHHIGDQVLVHVATVCQTQVQKGQVFARYGGEEFVLSMNGRTAKEAEVLANGLRKHLAFHPLVTEDEVIAVTLSIGVAEATEKAEETLYRLLNKADKALYAAKQEGRDRVCVFIGKEEGVKP</sequence>
<dbReference type="OrthoDB" id="9759607at2"/>
<feature type="transmembrane region" description="Helical" evidence="1">
    <location>
        <begin position="40"/>
        <end position="59"/>
    </location>
</feature>
<dbReference type="InterPro" id="IPR013656">
    <property type="entry name" value="PAS_4"/>
</dbReference>